<accession>L0B1D8</accession>
<sequence>MDITKNDGDLGELLMILGDLYVPNRSLVLPLCFKKLLKTDKIKRVICTGNVGSKEMYDELLEISPTLHIVQGDYDIRSKYPEQLIISIGNYKIGVINGYQIPSWGNKELLLKRAMEMEVDLLIHGHSHISDIYKYSGKVFVNPGSATGAFQPWQPNAIPTFMLMAIQGQKIVIYVYEDHNGEAQVIMTEVDQLENEKVIETSAQLVMPQVNLDINHHEVH</sequence>
<keyword evidence="3" id="KW-0813">Transport</keyword>
<dbReference type="VEuPathDB" id="PiroplasmaDB:BEWA_010620"/>
<proteinExistence type="inferred from homology"/>
<evidence type="ECO:0000313" key="8">
    <source>
        <dbReference type="Proteomes" id="UP000031512"/>
    </source>
</evidence>
<dbReference type="eggNOG" id="KOG3325">
    <property type="taxonomic scope" value="Eukaryota"/>
</dbReference>
<comment type="similarity">
    <text evidence="1 5">Belongs to the VPS29 family.</text>
</comment>
<dbReference type="GO" id="GO:0015031">
    <property type="term" value="P:protein transport"/>
    <property type="evidence" value="ECO:0007669"/>
    <property type="project" value="UniProtKB-KW"/>
</dbReference>
<dbReference type="KEGG" id="beq:BEWA_010620"/>
<gene>
    <name evidence="7" type="ORF">BEWA_010620</name>
</gene>
<dbReference type="GeneID" id="15804806"/>
<reference evidence="7 8" key="1">
    <citation type="journal article" date="2012" name="BMC Genomics">
        <title>Comparative genomic analysis and phylogenetic position of Theileria equi.</title>
        <authorList>
            <person name="Kappmeyer L.S."/>
            <person name="Thiagarajan M."/>
            <person name="Herndon D.R."/>
            <person name="Ramsay J.D."/>
            <person name="Caler E."/>
            <person name="Djikeng A."/>
            <person name="Gillespie J.J."/>
            <person name="Lau A.O."/>
            <person name="Roalson E.H."/>
            <person name="Silva J.C."/>
            <person name="Silva M.G."/>
            <person name="Suarez C.E."/>
            <person name="Ueti M.W."/>
            <person name="Nene V.M."/>
            <person name="Mealey R.H."/>
            <person name="Knowles D.P."/>
            <person name="Brayton K.A."/>
        </authorList>
    </citation>
    <scope>NUCLEOTIDE SEQUENCE [LARGE SCALE GENOMIC DNA]</scope>
    <source>
        <strain evidence="7 8">WA</strain>
    </source>
</reference>
<protein>
    <recommendedName>
        <fullName evidence="2 5">Vacuolar protein sorting-associated protein 29</fullName>
    </recommendedName>
</protein>
<dbReference type="CDD" id="cd07394">
    <property type="entry name" value="MPP_Vps29"/>
    <property type="match status" value="1"/>
</dbReference>
<name>L0B1D8_THEEQ</name>
<evidence type="ECO:0000313" key="7">
    <source>
        <dbReference type="EMBL" id="AFZ81645.1"/>
    </source>
</evidence>
<dbReference type="STRING" id="1537102.L0B1D8"/>
<evidence type="ECO:0000259" key="6">
    <source>
        <dbReference type="Pfam" id="PF12850"/>
    </source>
</evidence>
<dbReference type="AlphaFoldDB" id="L0B1D8"/>
<keyword evidence="4" id="KW-0653">Protein transport</keyword>
<dbReference type="GO" id="GO:0030904">
    <property type="term" value="C:retromer complex"/>
    <property type="evidence" value="ECO:0007669"/>
    <property type="project" value="InterPro"/>
</dbReference>
<dbReference type="GO" id="GO:0005829">
    <property type="term" value="C:cytosol"/>
    <property type="evidence" value="ECO:0007669"/>
    <property type="project" value="GOC"/>
</dbReference>
<dbReference type="GO" id="GO:0042147">
    <property type="term" value="P:retrograde transport, endosome to Golgi"/>
    <property type="evidence" value="ECO:0007669"/>
    <property type="project" value="InterPro"/>
</dbReference>
<feature type="domain" description="Calcineurin-like phosphoesterase" evidence="6">
    <location>
        <begin position="36"/>
        <end position="166"/>
    </location>
</feature>
<dbReference type="InterPro" id="IPR029052">
    <property type="entry name" value="Metallo-depent_PP-like"/>
</dbReference>
<evidence type="ECO:0000256" key="5">
    <source>
        <dbReference type="RuleBase" id="RU362040"/>
    </source>
</evidence>
<evidence type="ECO:0000256" key="2">
    <source>
        <dbReference type="ARBA" id="ARBA00017767"/>
    </source>
</evidence>
<dbReference type="PANTHER" id="PTHR11124">
    <property type="entry name" value="VACUOLAR SORTING PROTEIN VPS29"/>
    <property type="match status" value="1"/>
</dbReference>
<evidence type="ECO:0000256" key="1">
    <source>
        <dbReference type="ARBA" id="ARBA00005945"/>
    </source>
</evidence>
<dbReference type="FunFam" id="3.60.21.10:FF:000015">
    <property type="entry name" value="Vacuolar protein sorting-associated protein 29"/>
    <property type="match status" value="1"/>
</dbReference>
<evidence type="ECO:0000256" key="3">
    <source>
        <dbReference type="ARBA" id="ARBA00022448"/>
    </source>
</evidence>
<dbReference type="OrthoDB" id="10258130at2759"/>
<dbReference type="InterPro" id="IPR028661">
    <property type="entry name" value="Vps29"/>
</dbReference>
<dbReference type="SUPFAM" id="SSF56300">
    <property type="entry name" value="Metallo-dependent phosphatases"/>
    <property type="match status" value="1"/>
</dbReference>
<dbReference type="Gene3D" id="3.60.21.10">
    <property type="match status" value="1"/>
</dbReference>
<dbReference type="GO" id="GO:0031410">
    <property type="term" value="C:cytoplasmic vesicle"/>
    <property type="evidence" value="ECO:0007669"/>
    <property type="project" value="UniProtKB-ARBA"/>
</dbReference>
<dbReference type="InterPro" id="IPR000979">
    <property type="entry name" value="Phosphodiesterase_MJ0936/Vps29"/>
</dbReference>
<evidence type="ECO:0000256" key="4">
    <source>
        <dbReference type="ARBA" id="ARBA00022927"/>
    </source>
</evidence>
<dbReference type="EMBL" id="CP001670">
    <property type="protein sequence ID" value="AFZ81645.1"/>
    <property type="molecule type" value="Genomic_DNA"/>
</dbReference>
<keyword evidence="8" id="KW-1185">Reference proteome</keyword>
<dbReference type="Pfam" id="PF12850">
    <property type="entry name" value="Metallophos_2"/>
    <property type="match status" value="1"/>
</dbReference>
<dbReference type="InterPro" id="IPR024654">
    <property type="entry name" value="Calcineurin-like_PHP_lpxH"/>
</dbReference>
<dbReference type="Proteomes" id="UP000031512">
    <property type="component" value="Chromosome 3"/>
</dbReference>
<organism evidence="7 8">
    <name type="scientific">Theileria equi strain WA</name>
    <dbReference type="NCBI Taxonomy" id="1537102"/>
    <lineage>
        <taxon>Eukaryota</taxon>
        <taxon>Sar</taxon>
        <taxon>Alveolata</taxon>
        <taxon>Apicomplexa</taxon>
        <taxon>Aconoidasida</taxon>
        <taxon>Piroplasmida</taxon>
        <taxon>Theileriidae</taxon>
        <taxon>Theileria</taxon>
    </lineage>
</organism>
<dbReference type="NCBIfam" id="TIGR00040">
    <property type="entry name" value="yfcE"/>
    <property type="match status" value="1"/>
</dbReference>
<dbReference type="RefSeq" id="XP_004831311.1">
    <property type="nucleotide sequence ID" value="XM_004831254.1"/>
</dbReference>